<dbReference type="EMBL" id="JADWYR010000001">
    <property type="protein sequence ID" value="MBG9375715.1"/>
    <property type="molecule type" value="Genomic_DNA"/>
</dbReference>
<dbReference type="Proteomes" id="UP000628448">
    <property type="component" value="Unassembled WGS sequence"/>
</dbReference>
<dbReference type="SMART" id="SM00347">
    <property type="entry name" value="HTH_MARR"/>
    <property type="match status" value="1"/>
</dbReference>
<sequence length="150" mass="17593">MPNNHFKSEELYSVINGIASSAIARRLQKHFREAVLDITIEQWSILYHLWQEDCISQQDLCKRTYRDKPSMTRLIDNLEKQKLVKRMASKEDRRKNLICLTPAARDLQTLTIDLANQTMDEALSGLSKTEIETAKKVLYRVYDNLKHKKE</sequence>
<evidence type="ECO:0000256" key="2">
    <source>
        <dbReference type="ARBA" id="ARBA00023125"/>
    </source>
</evidence>
<dbReference type="GO" id="GO:0003677">
    <property type="term" value="F:DNA binding"/>
    <property type="evidence" value="ECO:0007669"/>
    <property type="project" value="UniProtKB-KW"/>
</dbReference>
<dbReference type="PROSITE" id="PS50995">
    <property type="entry name" value="HTH_MARR_2"/>
    <property type="match status" value="1"/>
</dbReference>
<organism evidence="5 6">
    <name type="scientific">Panacibacter microcysteis</name>
    <dbReference type="NCBI Taxonomy" id="2793269"/>
    <lineage>
        <taxon>Bacteria</taxon>
        <taxon>Pseudomonadati</taxon>
        <taxon>Bacteroidota</taxon>
        <taxon>Chitinophagia</taxon>
        <taxon>Chitinophagales</taxon>
        <taxon>Chitinophagaceae</taxon>
        <taxon>Panacibacter</taxon>
    </lineage>
</organism>
<dbReference type="SUPFAM" id="SSF46785">
    <property type="entry name" value="Winged helix' DNA-binding domain"/>
    <property type="match status" value="1"/>
</dbReference>
<dbReference type="RefSeq" id="WP_196989751.1">
    <property type="nucleotide sequence ID" value="NZ_JADWYR010000001.1"/>
</dbReference>
<dbReference type="PANTHER" id="PTHR33164">
    <property type="entry name" value="TRANSCRIPTIONAL REGULATOR, MARR FAMILY"/>
    <property type="match status" value="1"/>
</dbReference>
<accession>A0A931GUT6</accession>
<evidence type="ECO:0000313" key="6">
    <source>
        <dbReference type="Proteomes" id="UP000628448"/>
    </source>
</evidence>
<dbReference type="GO" id="GO:0006950">
    <property type="term" value="P:response to stress"/>
    <property type="evidence" value="ECO:0007669"/>
    <property type="project" value="TreeGrafter"/>
</dbReference>
<keyword evidence="6" id="KW-1185">Reference proteome</keyword>
<dbReference type="InterPro" id="IPR036388">
    <property type="entry name" value="WH-like_DNA-bd_sf"/>
</dbReference>
<dbReference type="PRINTS" id="PR00598">
    <property type="entry name" value="HTHMARR"/>
</dbReference>
<evidence type="ECO:0000313" key="5">
    <source>
        <dbReference type="EMBL" id="MBG9375715.1"/>
    </source>
</evidence>
<dbReference type="InterPro" id="IPR039422">
    <property type="entry name" value="MarR/SlyA-like"/>
</dbReference>
<evidence type="ECO:0000256" key="3">
    <source>
        <dbReference type="ARBA" id="ARBA00023163"/>
    </source>
</evidence>
<proteinExistence type="predicted"/>
<dbReference type="AlphaFoldDB" id="A0A931GUT6"/>
<gene>
    <name evidence="5" type="ORF">I5907_05685</name>
</gene>
<dbReference type="InterPro" id="IPR036390">
    <property type="entry name" value="WH_DNA-bd_sf"/>
</dbReference>
<evidence type="ECO:0000259" key="4">
    <source>
        <dbReference type="PROSITE" id="PS50995"/>
    </source>
</evidence>
<keyword evidence="2" id="KW-0238">DNA-binding</keyword>
<dbReference type="InterPro" id="IPR000835">
    <property type="entry name" value="HTH_MarR-typ"/>
</dbReference>
<dbReference type="PANTHER" id="PTHR33164:SF64">
    <property type="entry name" value="TRANSCRIPTIONAL REGULATOR SLYA"/>
    <property type="match status" value="1"/>
</dbReference>
<feature type="domain" description="HTH marR-type" evidence="4">
    <location>
        <begin position="8"/>
        <end position="143"/>
    </location>
</feature>
<dbReference type="Pfam" id="PF01047">
    <property type="entry name" value="MarR"/>
    <property type="match status" value="1"/>
</dbReference>
<evidence type="ECO:0000256" key="1">
    <source>
        <dbReference type="ARBA" id="ARBA00023015"/>
    </source>
</evidence>
<name>A0A931GUT6_9BACT</name>
<keyword evidence="1" id="KW-0805">Transcription regulation</keyword>
<protein>
    <submittedName>
        <fullName evidence="5">MarR family transcriptional regulator</fullName>
    </submittedName>
</protein>
<comment type="caution">
    <text evidence="5">The sequence shown here is derived from an EMBL/GenBank/DDBJ whole genome shotgun (WGS) entry which is preliminary data.</text>
</comment>
<dbReference type="Gene3D" id="1.10.10.10">
    <property type="entry name" value="Winged helix-like DNA-binding domain superfamily/Winged helix DNA-binding domain"/>
    <property type="match status" value="1"/>
</dbReference>
<dbReference type="GO" id="GO:0003700">
    <property type="term" value="F:DNA-binding transcription factor activity"/>
    <property type="evidence" value="ECO:0007669"/>
    <property type="project" value="InterPro"/>
</dbReference>
<reference evidence="5" key="1">
    <citation type="submission" date="2020-11" db="EMBL/GenBank/DDBJ databases">
        <title>Bacterial whole genome sequence for Panacibacter sp. DH6.</title>
        <authorList>
            <person name="Le V."/>
            <person name="Ko S."/>
            <person name="Ahn C.-Y."/>
            <person name="Oh H.-M."/>
        </authorList>
    </citation>
    <scope>NUCLEOTIDE SEQUENCE</scope>
    <source>
        <strain evidence="5">DH6</strain>
    </source>
</reference>
<keyword evidence="3" id="KW-0804">Transcription</keyword>